<dbReference type="PANTHER" id="PTHR15898">
    <property type="entry name" value="BIFUNCTIONAL APOPTOSIS REGULATOR"/>
    <property type="match status" value="1"/>
</dbReference>
<dbReference type="Gene3D" id="3.30.60.90">
    <property type="match status" value="1"/>
</dbReference>
<gene>
    <name evidence="8" type="ORF">EUGRSUZ_K02172</name>
</gene>
<evidence type="ECO:0000256" key="3">
    <source>
        <dbReference type="ARBA" id="ARBA00022833"/>
    </source>
</evidence>
<feature type="region of interest" description="Disordered" evidence="5">
    <location>
        <begin position="408"/>
        <end position="433"/>
    </location>
</feature>
<dbReference type="Pfam" id="PF13445">
    <property type="entry name" value="zf-RING_UBOX"/>
    <property type="match status" value="1"/>
</dbReference>
<dbReference type="Gramene" id="KCW48481">
    <property type="protein sequence ID" value="KCW48481"/>
    <property type="gene ID" value="EUGRSUZ_K02172"/>
</dbReference>
<evidence type="ECO:0000313" key="8">
    <source>
        <dbReference type="EMBL" id="KCW48481.1"/>
    </source>
</evidence>
<evidence type="ECO:0000256" key="4">
    <source>
        <dbReference type="PROSITE-ProRule" id="PRU00228"/>
    </source>
</evidence>
<dbReference type="FunCoup" id="A0A059A497">
    <property type="interactions" value="638"/>
</dbReference>
<dbReference type="InterPro" id="IPR027370">
    <property type="entry name" value="Znf-RING_euk"/>
</dbReference>
<feature type="domain" description="RING-type" evidence="6">
    <location>
        <begin position="33"/>
        <end position="73"/>
    </location>
</feature>
<dbReference type="FunFam" id="3.30.40.10:FF:000489">
    <property type="entry name" value="E3 ubiquitin-protein ligase PRT1"/>
    <property type="match status" value="1"/>
</dbReference>
<evidence type="ECO:0008006" key="9">
    <source>
        <dbReference type="Google" id="ProtNLM"/>
    </source>
</evidence>
<dbReference type="Gene3D" id="3.30.40.10">
    <property type="entry name" value="Zinc/RING finger domain, C3HC4 (zinc finger)"/>
    <property type="match status" value="2"/>
</dbReference>
<feature type="domain" description="ZZ-type" evidence="7">
    <location>
        <begin position="326"/>
        <end position="390"/>
    </location>
</feature>
<dbReference type="GO" id="GO:0043161">
    <property type="term" value="P:proteasome-mediated ubiquitin-dependent protein catabolic process"/>
    <property type="evidence" value="ECO:0000318"/>
    <property type="project" value="GO_Central"/>
</dbReference>
<evidence type="ECO:0000256" key="1">
    <source>
        <dbReference type="ARBA" id="ARBA00022723"/>
    </source>
</evidence>
<dbReference type="InterPro" id="IPR043145">
    <property type="entry name" value="Znf_ZZ_sf"/>
</dbReference>
<name>A0A059A497_EUCGR</name>
<dbReference type="OMA" id="HPRGFPK"/>
<dbReference type="SUPFAM" id="SSF57850">
    <property type="entry name" value="RING/U-box"/>
    <property type="match status" value="3"/>
</dbReference>
<feature type="compositionally biased region" description="Polar residues" evidence="5">
    <location>
        <begin position="134"/>
        <end position="156"/>
    </location>
</feature>
<accession>A0A059A497</accession>
<reference evidence="8" key="1">
    <citation type="submission" date="2013-07" db="EMBL/GenBank/DDBJ databases">
        <title>The genome of Eucalyptus grandis.</title>
        <authorList>
            <person name="Schmutz J."/>
            <person name="Hayes R."/>
            <person name="Myburg A."/>
            <person name="Tuskan G."/>
            <person name="Grattapaglia D."/>
            <person name="Rokhsar D.S."/>
        </authorList>
    </citation>
    <scope>NUCLEOTIDE SEQUENCE</scope>
    <source>
        <tissue evidence="8">Leaf extractions</tissue>
    </source>
</reference>
<dbReference type="Pfam" id="PF15227">
    <property type="entry name" value="zf-C3HC4_4"/>
    <property type="match status" value="1"/>
</dbReference>
<dbReference type="EMBL" id="KK198763">
    <property type="protein sequence ID" value="KCW48481.1"/>
    <property type="molecule type" value="Genomic_DNA"/>
</dbReference>
<dbReference type="InterPro" id="IPR000433">
    <property type="entry name" value="Znf_ZZ"/>
</dbReference>
<protein>
    <recommendedName>
        <fullName evidence="9">RING-type domain-containing protein</fullName>
    </recommendedName>
</protein>
<feature type="domain" description="RING-type" evidence="6">
    <location>
        <begin position="218"/>
        <end position="256"/>
    </location>
</feature>
<dbReference type="Pfam" id="PF00569">
    <property type="entry name" value="ZZ"/>
    <property type="match status" value="1"/>
</dbReference>
<dbReference type="PROSITE" id="PS00518">
    <property type="entry name" value="ZF_RING_1"/>
    <property type="match status" value="1"/>
</dbReference>
<organism evidence="8">
    <name type="scientific">Eucalyptus grandis</name>
    <name type="common">Flooded gum</name>
    <dbReference type="NCBI Taxonomy" id="71139"/>
    <lineage>
        <taxon>Eukaryota</taxon>
        <taxon>Viridiplantae</taxon>
        <taxon>Streptophyta</taxon>
        <taxon>Embryophyta</taxon>
        <taxon>Tracheophyta</taxon>
        <taxon>Spermatophyta</taxon>
        <taxon>Magnoliopsida</taxon>
        <taxon>eudicotyledons</taxon>
        <taxon>Gunneridae</taxon>
        <taxon>Pentapetalae</taxon>
        <taxon>rosids</taxon>
        <taxon>malvids</taxon>
        <taxon>Myrtales</taxon>
        <taxon>Myrtaceae</taxon>
        <taxon>Myrtoideae</taxon>
        <taxon>Eucalypteae</taxon>
        <taxon>Eucalyptus</taxon>
    </lineage>
</organism>
<dbReference type="GO" id="GO:0008270">
    <property type="term" value="F:zinc ion binding"/>
    <property type="evidence" value="ECO:0007669"/>
    <property type="project" value="UniProtKB-KW"/>
</dbReference>
<dbReference type="InterPro" id="IPR013083">
    <property type="entry name" value="Znf_RING/FYVE/PHD"/>
</dbReference>
<evidence type="ECO:0000256" key="2">
    <source>
        <dbReference type="ARBA" id="ARBA00022771"/>
    </source>
</evidence>
<evidence type="ECO:0000259" key="6">
    <source>
        <dbReference type="PROSITE" id="PS50089"/>
    </source>
</evidence>
<dbReference type="PROSITE" id="PS50089">
    <property type="entry name" value="ZF_RING_2"/>
    <property type="match status" value="2"/>
</dbReference>
<dbReference type="InterPro" id="IPR001841">
    <property type="entry name" value="Znf_RING"/>
</dbReference>
<dbReference type="GO" id="GO:0061630">
    <property type="term" value="F:ubiquitin protein ligase activity"/>
    <property type="evidence" value="ECO:0000318"/>
    <property type="project" value="GO_Central"/>
</dbReference>
<proteinExistence type="predicted"/>
<dbReference type="InterPro" id="IPR017907">
    <property type="entry name" value="Znf_RING_CS"/>
</dbReference>
<keyword evidence="2 4" id="KW-0863">Zinc-finger</keyword>
<feature type="region of interest" description="Disordered" evidence="5">
    <location>
        <begin position="298"/>
        <end position="317"/>
    </location>
</feature>
<keyword evidence="3" id="KW-0862">Zinc</keyword>
<sequence length="462" mass="52059">MAEEESSAQKMEEFRSVAIEDDESEQISESFICRVCLDLLYKPVVLACGHISCFWCVHRSMSSVSETKCALCRQPYLHFPSICPLLHFLLLKMYPDSYRRREIQTLEEEKKMETFSPQFDALAWRPGDEEQQKLSHSSQSHMTCSGPNSSMDTGSFRNGEPNATKVQSEPVEGIDSYGPSSPKQDLKLEHDITVQEENAHPVGSDQSCKKITASDVLCTECKKLLFRPVSLNCGHVYCESCIVYPADEKLTCQVCKSRHPGGLPKVCLELDHFLEQRFPKEYALRRLAARPRLTISENDSQKSLGNSRADKELKNSSRSIDTSMTHLGVGCDYCGMYPIIGDRYQCQDCVEKIGFDLCGDCYNSHCKLPGRFNQQHRPEHKFRPKKPLYMQNYMLRLVTGQLDDGSTALVLPNEGSEDGVSPTAPTSLSDVQEDAENGLSINFVFEDEPDSEHQNNSQSNSN</sequence>
<dbReference type="FunFam" id="3.30.60.90:FF:000014">
    <property type="entry name" value="E3 ubiquitin-protein ligase PRT1"/>
    <property type="match status" value="1"/>
</dbReference>
<evidence type="ECO:0000259" key="7">
    <source>
        <dbReference type="PROSITE" id="PS50135"/>
    </source>
</evidence>
<dbReference type="PROSITE" id="PS50135">
    <property type="entry name" value="ZF_ZZ_2"/>
    <property type="match status" value="1"/>
</dbReference>
<dbReference type="SMART" id="SM00184">
    <property type="entry name" value="RING"/>
    <property type="match status" value="2"/>
</dbReference>
<keyword evidence="1" id="KW-0479">Metal-binding</keyword>
<dbReference type="STRING" id="71139.A0A059A497"/>
<feature type="region of interest" description="Disordered" evidence="5">
    <location>
        <begin position="130"/>
        <end position="182"/>
    </location>
</feature>
<dbReference type="InParanoid" id="A0A059A497"/>
<dbReference type="AlphaFoldDB" id="A0A059A497"/>
<evidence type="ECO:0000256" key="5">
    <source>
        <dbReference type="SAM" id="MobiDB-lite"/>
    </source>
</evidence>
<dbReference type="PANTHER" id="PTHR15898:SF13">
    <property type="entry name" value="BIFUNCTIONAL APOPTOSIS REGULATOR"/>
    <property type="match status" value="1"/>
</dbReference>